<dbReference type="InParanoid" id="A0A0V0QGN6"/>
<evidence type="ECO:0000256" key="3">
    <source>
        <dbReference type="ARBA" id="ARBA00022723"/>
    </source>
</evidence>
<proteinExistence type="inferred from homology"/>
<keyword evidence="8" id="KW-1133">Transmembrane helix</keyword>
<comment type="similarity">
    <text evidence="1">Belongs to the cytochrome P450 family.</text>
</comment>
<keyword evidence="8" id="KW-0812">Transmembrane</keyword>
<keyword evidence="6" id="KW-0503">Monooxygenase</keyword>
<accession>A0A0V0QGN6</accession>
<feature type="binding site" description="axial binding residue" evidence="7">
    <location>
        <position position="463"/>
    </location>
    <ligand>
        <name>heme</name>
        <dbReference type="ChEBI" id="CHEBI:30413"/>
    </ligand>
    <ligandPart>
        <name>Fe</name>
        <dbReference type="ChEBI" id="CHEBI:18248"/>
    </ligandPart>
</feature>
<keyword evidence="4" id="KW-0560">Oxidoreductase</keyword>
<sequence length="492" mass="58209">MINNLSLLKIFASLIVIFISILVYRNFIKPFYKVLQFKFKYRHKNIKYDLRQGVGIFGLMLKDAQYKGDIFYTIKKIAKECPDTDLLVSNIFDRRLIIFFNAKLGQEFNMKQEYFDKNKFFIAFKYGFGQSIFFGTHQQWKVQRGILGHHFNFDKLVQNFKMVKQVTQKYIDQIKKENKLGIQNDLIDINKYTKKITSNIIIQSFFNDLSEEQIKEQEAIALKIENLLESELYYLNYSWYKLAKSVILGQLADPTLFKSKTENQFVKGFDEVENGLAKFLDKKIEEIKTQKNIKKNKDYLDILLDAYMEGQITKKEIHDSFVSFYFAGTDTTAQTMNSLFYQLGKNQDIQEKLRQEIQEKIGNNDVSFENLKQLPYLQNVMYEALRMHTPAPFVFTRKCIKNTYIGDYLVEKGDLCNFYYIFDQHNSKKYENPSVFDPDRWDKKDAQKFGSTFFPFASGPRNCNKDYVAKQNLKFTYSLVNTKFSYLEPLDE</sequence>
<dbReference type="InterPro" id="IPR002401">
    <property type="entry name" value="Cyt_P450_E_grp-I"/>
</dbReference>
<dbReference type="GO" id="GO:0020037">
    <property type="term" value="F:heme binding"/>
    <property type="evidence" value="ECO:0007669"/>
    <property type="project" value="InterPro"/>
</dbReference>
<keyword evidence="3 7" id="KW-0479">Metal-binding</keyword>
<dbReference type="AlphaFoldDB" id="A0A0V0QGN6"/>
<dbReference type="GO" id="GO:0005506">
    <property type="term" value="F:iron ion binding"/>
    <property type="evidence" value="ECO:0007669"/>
    <property type="project" value="InterPro"/>
</dbReference>
<dbReference type="OrthoDB" id="294883at2759"/>
<feature type="transmembrane region" description="Helical" evidence="8">
    <location>
        <begin position="6"/>
        <end position="24"/>
    </location>
</feature>
<evidence type="ECO:0000256" key="1">
    <source>
        <dbReference type="ARBA" id="ARBA00010617"/>
    </source>
</evidence>
<dbReference type="PRINTS" id="PR00463">
    <property type="entry name" value="EP450I"/>
</dbReference>
<keyword evidence="5 7" id="KW-0408">Iron</keyword>
<dbReference type="InterPro" id="IPR001128">
    <property type="entry name" value="Cyt_P450"/>
</dbReference>
<evidence type="ECO:0000313" key="9">
    <source>
        <dbReference type="EMBL" id="KRX01355.1"/>
    </source>
</evidence>
<dbReference type="PANTHER" id="PTHR24291:SF50">
    <property type="entry name" value="BIFUNCTIONAL ALBAFLAVENONE MONOOXYGENASE_TERPENE SYNTHASE"/>
    <property type="match status" value="1"/>
</dbReference>
<dbReference type="OMA" id="KETHYIK"/>
<evidence type="ECO:0000256" key="6">
    <source>
        <dbReference type="ARBA" id="ARBA00023033"/>
    </source>
</evidence>
<keyword evidence="8" id="KW-0472">Membrane</keyword>
<dbReference type="GO" id="GO:0004497">
    <property type="term" value="F:monooxygenase activity"/>
    <property type="evidence" value="ECO:0007669"/>
    <property type="project" value="UniProtKB-KW"/>
</dbReference>
<organism evidence="9 10">
    <name type="scientific">Pseudocohnilembus persalinus</name>
    <name type="common">Ciliate</name>
    <dbReference type="NCBI Taxonomy" id="266149"/>
    <lineage>
        <taxon>Eukaryota</taxon>
        <taxon>Sar</taxon>
        <taxon>Alveolata</taxon>
        <taxon>Ciliophora</taxon>
        <taxon>Intramacronucleata</taxon>
        <taxon>Oligohymenophorea</taxon>
        <taxon>Scuticociliatia</taxon>
        <taxon>Philasterida</taxon>
        <taxon>Pseudocohnilembidae</taxon>
        <taxon>Pseudocohnilembus</taxon>
    </lineage>
</organism>
<comment type="caution">
    <text evidence="9">The sequence shown here is derived from an EMBL/GenBank/DDBJ whole genome shotgun (WGS) entry which is preliminary data.</text>
</comment>
<dbReference type="Pfam" id="PF00067">
    <property type="entry name" value="p450"/>
    <property type="match status" value="1"/>
</dbReference>
<dbReference type="EMBL" id="LDAU01000170">
    <property type="protein sequence ID" value="KRX01355.1"/>
    <property type="molecule type" value="Genomic_DNA"/>
</dbReference>
<evidence type="ECO:0000256" key="8">
    <source>
        <dbReference type="SAM" id="Phobius"/>
    </source>
</evidence>
<evidence type="ECO:0000313" key="10">
    <source>
        <dbReference type="Proteomes" id="UP000054937"/>
    </source>
</evidence>
<dbReference type="PRINTS" id="PR00385">
    <property type="entry name" value="P450"/>
</dbReference>
<comment type="cofactor">
    <cofactor evidence="7">
        <name>heme</name>
        <dbReference type="ChEBI" id="CHEBI:30413"/>
    </cofactor>
</comment>
<gene>
    <name evidence="9" type="ORF">PPERSA_01258</name>
</gene>
<name>A0A0V0QGN6_PSEPJ</name>
<reference evidence="9 10" key="1">
    <citation type="journal article" date="2015" name="Sci. Rep.">
        <title>Genome of the facultative scuticociliatosis pathogen Pseudocohnilembus persalinus provides insight into its virulence through horizontal gene transfer.</title>
        <authorList>
            <person name="Xiong J."/>
            <person name="Wang G."/>
            <person name="Cheng J."/>
            <person name="Tian M."/>
            <person name="Pan X."/>
            <person name="Warren A."/>
            <person name="Jiang C."/>
            <person name="Yuan D."/>
            <person name="Miao W."/>
        </authorList>
    </citation>
    <scope>NUCLEOTIDE SEQUENCE [LARGE SCALE GENOMIC DNA]</scope>
    <source>
        <strain evidence="9">36N120E</strain>
    </source>
</reference>
<evidence type="ECO:0000256" key="4">
    <source>
        <dbReference type="ARBA" id="ARBA00023002"/>
    </source>
</evidence>
<dbReference type="PANTHER" id="PTHR24291">
    <property type="entry name" value="CYTOCHROME P450 FAMILY 4"/>
    <property type="match status" value="1"/>
</dbReference>
<evidence type="ECO:0000256" key="5">
    <source>
        <dbReference type="ARBA" id="ARBA00023004"/>
    </source>
</evidence>
<evidence type="ECO:0000256" key="7">
    <source>
        <dbReference type="PIRSR" id="PIRSR602401-1"/>
    </source>
</evidence>
<dbReference type="InterPro" id="IPR050196">
    <property type="entry name" value="Cytochrome_P450_Monoox"/>
</dbReference>
<dbReference type="GO" id="GO:0016705">
    <property type="term" value="F:oxidoreductase activity, acting on paired donors, with incorporation or reduction of molecular oxygen"/>
    <property type="evidence" value="ECO:0007669"/>
    <property type="project" value="InterPro"/>
</dbReference>
<dbReference type="InterPro" id="IPR036396">
    <property type="entry name" value="Cyt_P450_sf"/>
</dbReference>
<evidence type="ECO:0000256" key="2">
    <source>
        <dbReference type="ARBA" id="ARBA00022617"/>
    </source>
</evidence>
<dbReference type="Gene3D" id="1.10.630.10">
    <property type="entry name" value="Cytochrome P450"/>
    <property type="match status" value="1"/>
</dbReference>
<dbReference type="Proteomes" id="UP000054937">
    <property type="component" value="Unassembled WGS sequence"/>
</dbReference>
<protein>
    <submittedName>
        <fullName evidence="9">Cytochrome P450</fullName>
    </submittedName>
</protein>
<keyword evidence="2 7" id="KW-0349">Heme</keyword>
<dbReference type="SUPFAM" id="SSF48264">
    <property type="entry name" value="Cytochrome P450"/>
    <property type="match status" value="1"/>
</dbReference>
<keyword evidence="10" id="KW-1185">Reference proteome</keyword>